<feature type="domain" description="Alpha-D-phosphohexomutase alpha/beta/alpha" evidence="8">
    <location>
        <begin position="44"/>
        <end position="178"/>
    </location>
</feature>
<dbReference type="InterPro" id="IPR005846">
    <property type="entry name" value="A-D-PHexomutase_a/b/a-III"/>
</dbReference>
<dbReference type="Pfam" id="PF02880">
    <property type="entry name" value="PGM_PMM_III"/>
    <property type="match status" value="1"/>
</dbReference>
<dbReference type="GO" id="GO:0006166">
    <property type="term" value="P:purine ribonucleoside salvage"/>
    <property type="evidence" value="ECO:0007669"/>
    <property type="project" value="TreeGrafter"/>
</dbReference>
<dbReference type="Pfam" id="PF02878">
    <property type="entry name" value="PGM_PMM_I"/>
    <property type="match status" value="1"/>
</dbReference>
<dbReference type="STRING" id="649764.HMPREF0762_01810"/>
<dbReference type="eggNOG" id="COG1109">
    <property type="taxonomic scope" value="Bacteria"/>
</dbReference>
<evidence type="ECO:0000259" key="8">
    <source>
        <dbReference type="Pfam" id="PF02878"/>
    </source>
</evidence>
<evidence type="ECO:0000256" key="4">
    <source>
        <dbReference type="ARBA" id="ARBA00022723"/>
    </source>
</evidence>
<feature type="domain" description="Alpha-D-phosphohexomutase alpha/beta/alpha" evidence="9">
    <location>
        <begin position="208"/>
        <end position="310"/>
    </location>
</feature>
<evidence type="ECO:0000256" key="3">
    <source>
        <dbReference type="ARBA" id="ARBA00022553"/>
    </source>
</evidence>
<dbReference type="GeneID" id="85008136"/>
<keyword evidence="3" id="KW-0597">Phosphoprotein</keyword>
<comment type="similarity">
    <text evidence="2 7">Belongs to the phosphohexose mutase family.</text>
</comment>
<dbReference type="OrthoDB" id="9803322at2"/>
<feature type="domain" description="Alpha-D-phosphohexomutase alpha/beta/alpha" evidence="10">
    <location>
        <begin position="319"/>
        <end position="446"/>
    </location>
</feature>
<dbReference type="HOGENOM" id="CLU_016950_0_0_11"/>
<evidence type="ECO:0000313" key="11">
    <source>
        <dbReference type="EMBL" id="EEZ60333.1"/>
    </source>
</evidence>
<protein>
    <submittedName>
        <fullName evidence="11">Phosphoglucomutase/phosphomannomutase, alpha/beta/alpha domain II</fullName>
    </submittedName>
</protein>
<dbReference type="GO" id="GO:0008973">
    <property type="term" value="F:phosphopentomutase activity"/>
    <property type="evidence" value="ECO:0007669"/>
    <property type="project" value="TreeGrafter"/>
</dbReference>
<keyword evidence="4 7" id="KW-0479">Metal-binding</keyword>
<dbReference type="PRINTS" id="PR00509">
    <property type="entry name" value="PGMPMM"/>
</dbReference>
<dbReference type="RefSeq" id="WP_006363091.1">
    <property type="nucleotide sequence ID" value="NZ_GG700631.1"/>
</dbReference>
<evidence type="ECO:0000259" key="9">
    <source>
        <dbReference type="Pfam" id="PF02879"/>
    </source>
</evidence>
<organism evidence="11 12">
    <name type="scientific">Slackia exigua (strain ATCC 700122 / DSM 15923 / CIP 105133 / JCM 11022 / KCTC 5966 / S-7)</name>
    <dbReference type="NCBI Taxonomy" id="649764"/>
    <lineage>
        <taxon>Bacteria</taxon>
        <taxon>Bacillati</taxon>
        <taxon>Actinomycetota</taxon>
        <taxon>Coriobacteriia</taxon>
        <taxon>Eggerthellales</taxon>
        <taxon>Eggerthellaceae</taxon>
        <taxon>Slackia</taxon>
    </lineage>
</organism>
<evidence type="ECO:0000256" key="1">
    <source>
        <dbReference type="ARBA" id="ARBA00001946"/>
    </source>
</evidence>
<evidence type="ECO:0000256" key="6">
    <source>
        <dbReference type="ARBA" id="ARBA00023235"/>
    </source>
</evidence>
<comment type="cofactor">
    <cofactor evidence="1">
        <name>Mg(2+)</name>
        <dbReference type="ChEBI" id="CHEBI:18420"/>
    </cofactor>
</comment>
<evidence type="ECO:0000259" key="10">
    <source>
        <dbReference type="Pfam" id="PF02880"/>
    </source>
</evidence>
<keyword evidence="6" id="KW-0413">Isomerase</keyword>
<comment type="caution">
    <text evidence="11">The sequence shown here is derived from an EMBL/GenBank/DDBJ whole genome shotgun (WGS) entry which is preliminary data.</text>
</comment>
<dbReference type="GO" id="GO:0000287">
    <property type="term" value="F:magnesium ion binding"/>
    <property type="evidence" value="ECO:0007669"/>
    <property type="project" value="InterPro"/>
</dbReference>
<gene>
    <name evidence="11" type="ORF">HMPREF0762_01810</name>
</gene>
<evidence type="ECO:0000256" key="5">
    <source>
        <dbReference type="ARBA" id="ARBA00022842"/>
    </source>
</evidence>
<keyword evidence="12" id="KW-1185">Reference proteome</keyword>
<dbReference type="InterPro" id="IPR005844">
    <property type="entry name" value="A-D-PHexomutase_a/b/a-I"/>
</dbReference>
<dbReference type="Proteomes" id="UP000006001">
    <property type="component" value="Unassembled WGS sequence"/>
</dbReference>
<evidence type="ECO:0000256" key="2">
    <source>
        <dbReference type="ARBA" id="ARBA00010231"/>
    </source>
</evidence>
<dbReference type="PANTHER" id="PTHR45745">
    <property type="entry name" value="PHOSPHOMANNOMUTASE 45A"/>
    <property type="match status" value="1"/>
</dbReference>
<dbReference type="SUPFAM" id="SSF55957">
    <property type="entry name" value="Phosphoglucomutase, C-terminal domain"/>
    <property type="match status" value="1"/>
</dbReference>
<proteinExistence type="inferred from homology"/>
<dbReference type="InterPro" id="IPR005845">
    <property type="entry name" value="A-D-PHexomutase_a/b/a-II"/>
</dbReference>
<accession>D0WIY5</accession>
<evidence type="ECO:0000256" key="7">
    <source>
        <dbReference type="RuleBase" id="RU004326"/>
    </source>
</evidence>
<dbReference type="InterPro" id="IPR036900">
    <property type="entry name" value="A-D-PHexomutase_C_sf"/>
</dbReference>
<dbReference type="PANTHER" id="PTHR45745:SF1">
    <property type="entry name" value="PHOSPHOGLUCOMUTASE 2B-RELATED"/>
    <property type="match status" value="1"/>
</dbReference>
<reference evidence="11" key="1">
    <citation type="submission" date="2009-10" db="EMBL/GenBank/DDBJ databases">
        <authorList>
            <person name="Weinstock G."/>
            <person name="Sodergren E."/>
            <person name="Clifton S."/>
            <person name="Fulton L."/>
            <person name="Fulton B."/>
            <person name="Courtney L."/>
            <person name="Fronick C."/>
            <person name="Harrison M."/>
            <person name="Strong C."/>
            <person name="Farmer C."/>
            <person name="Delahaunty K."/>
            <person name="Markovic C."/>
            <person name="Hall O."/>
            <person name="Minx P."/>
            <person name="Tomlinson C."/>
            <person name="Mitreva M."/>
            <person name="Nelson J."/>
            <person name="Hou S."/>
            <person name="Wollam A."/>
            <person name="Pepin K.H."/>
            <person name="Johnson M."/>
            <person name="Bhonagiri V."/>
            <person name="Nash W.E."/>
            <person name="Warren W."/>
            <person name="Chinwalla A."/>
            <person name="Mardis E.R."/>
            <person name="Wilson R.K."/>
        </authorList>
    </citation>
    <scope>NUCLEOTIDE SEQUENCE [LARGE SCALE GENOMIC DNA]</scope>
    <source>
        <strain evidence="11">ATCC 700122</strain>
    </source>
</reference>
<dbReference type="EMBL" id="ACUX02000019">
    <property type="protein sequence ID" value="EEZ60333.1"/>
    <property type="molecule type" value="Genomic_DNA"/>
</dbReference>
<dbReference type="InterPro" id="IPR005841">
    <property type="entry name" value="Alpha-D-phosphohexomutase_SF"/>
</dbReference>
<dbReference type="PROSITE" id="PS00710">
    <property type="entry name" value="PGM_PMM"/>
    <property type="match status" value="1"/>
</dbReference>
<dbReference type="CDD" id="cd05799">
    <property type="entry name" value="PGM2"/>
    <property type="match status" value="1"/>
</dbReference>
<sequence>MRDIESLADLWARRVEDPELACDLADMRRKSSEDLADAFYRDLSFGTAGLRGILGVGTNRMNVYTVGRATQGLARYLNERFDAPSVAIARDSRNGGEAFVRRIAGVLAANGIRALVFPRIEPTPALSFAVRRLGCSAGINVTASHNPAAYNGYKVYGADGCQIASQAASDISAAIDAVDPFDDVRCMDFDDAVRTGLVSWIDDAVVDAFIDAVAAQSASDARGPLSVVYTPLNGTGLECVSRILERIGVSDVTLVEEQAVPDGDFPTCPYPNPETRGALERGLALCEETDADLLIATDPDADRVGVAVRHQGAYRLISGNEMGILLLDYLARARRDAQGGLDGCVAVTTIVSTSMVDALARAYGFELRRTLTGFKYIGRQIGLLETAGRASDFLFGFEESYGYLAGTHVRDKDAVVASMLICEMARDCRAQGRTLIDALDELYSRFGHVLNRTISVEFPGADGAATMRRIMEGLRASAPTRLGGLAVEKIVDYAAGAPMPVVGGASCGAACGREGEGHDSGHQVLPAADVIELRLEAGCKVIVRPSGTEPKVKAYVFAAAPTQGEAQALLEHLDSAARMLLA</sequence>
<dbReference type="AlphaFoldDB" id="D0WIY5"/>
<dbReference type="Pfam" id="PF02879">
    <property type="entry name" value="PGM_PMM_II"/>
    <property type="match status" value="1"/>
</dbReference>
<dbReference type="Gene3D" id="3.30.310.50">
    <property type="entry name" value="Alpha-D-phosphohexomutase, C-terminal domain"/>
    <property type="match status" value="1"/>
</dbReference>
<dbReference type="InterPro" id="IPR016055">
    <property type="entry name" value="A-D-PHexomutase_a/b/a-I/II/III"/>
</dbReference>
<dbReference type="SUPFAM" id="SSF53738">
    <property type="entry name" value="Phosphoglucomutase, first 3 domains"/>
    <property type="match status" value="3"/>
</dbReference>
<dbReference type="Gene3D" id="3.40.120.10">
    <property type="entry name" value="Alpha-D-Glucose-1,6-Bisphosphate, subunit A, domain 3"/>
    <property type="match status" value="3"/>
</dbReference>
<dbReference type="GO" id="GO:0005975">
    <property type="term" value="P:carbohydrate metabolic process"/>
    <property type="evidence" value="ECO:0007669"/>
    <property type="project" value="InterPro"/>
</dbReference>
<dbReference type="InterPro" id="IPR016066">
    <property type="entry name" value="A-D-PHexomutase_CS"/>
</dbReference>
<evidence type="ECO:0000313" key="12">
    <source>
        <dbReference type="Proteomes" id="UP000006001"/>
    </source>
</evidence>
<keyword evidence="5 7" id="KW-0460">Magnesium</keyword>
<name>D0WIY5_SLAES</name>